<dbReference type="EMBL" id="CAUJNA010001791">
    <property type="protein sequence ID" value="CAJ1389066.1"/>
    <property type="molecule type" value="Genomic_DNA"/>
</dbReference>
<keyword evidence="3" id="KW-1185">Reference proteome</keyword>
<dbReference type="Proteomes" id="UP001178507">
    <property type="component" value="Unassembled WGS sequence"/>
</dbReference>
<feature type="non-terminal residue" evidence="2">
    <location>
        <position position="101"/>
    </location>
</feature>
<organism evidence="2 3">
    <name type="scientific">Effrenium voratum</name>
    <dbReference type="NCBI Taxonomy" id="2562239"/>
    <lineage>
        <taxon>Eukaryota</taxon>
        <taxon>Sar</taxon>
        <taxon>Alveolata</taxon>
        <taxon>Dinophyceae</taxon>
        <taxon>Suessiales</taxon>
        <taxon>Symbiodiniaceae</taxon>
        <taxon>Effrenium</taxon>
    </lineage>
</organism>
<gene>
    <name evidence="2" type="ORF">EVOR1521_LOCUS14764</name>
</gene>
<dbReference type="AlphaFoldDB" id="A0AA36ILQ2"/>
<accession>A0AA36ILQ2</accession>
<comment type="caution">
    <text evidence="2">The sequence shown here is derived from an EMBL/GenBank/DDBJ whole genome shotgun (WGS) entry which is preliminary data.</text>
</comment>
<evidence type="ECO:0000256" key="1">
    <source>
        <dbReference type="SAM" id="MobiDB-lite"/>
    </source>
</evidence>
<evidence type="ECO:0000313" key="2">
    <source>
        <dbReference type="EMBL" id="CAJ1389066.1"/>
    </source>
</evidence>
<feature type="compositionally biased region" description="Low complexity" evidence="1">
    <location>
        <begin position="21"/>
        <end position="31"/>
    </location>
</feature>
<evidence type="ECO:0000313" key="3">
    <source>
        <dbReference type="Proteomes" id="UP001178507"/>
    </source>
</evidence>
<feature type="region of interest" description="Disordered" evidence="1">
    <location>
        <begin position="1"/>
        <end position="66"/>
    </location>
</feature>
<name>A0AA36ILQ2_9DINO</name>
<proteinExistence type="predicted"/>
<sequence length="101" mass="11310">VGNGHFHRASTSVTSLRGAFRAVSSTIASSRTRSRQEDRSQAEEEAEPSADDPKDKKKRKKKDRVERNVTFELRNVIFDLDESDMGKRELKAHGVGLDQGP</sequence>
<protein>
    <submittedName>
        <fullName evidence="2">Uncharacterized protein</fullName>
    </submittedName>
</protein>
<reference evidence="2" key="1">
    <citation type="submission" date="2023-08" db="EMBL/GenBank/DDBJ databases">
        <authorList>
            <person name="Chen Y."/>
            <person name="Shah S."/>
            <person name="Dougan E. K."/>
            <person name="Thang M."/>
            <person name="Chan C."/>
        </authorList>
    </citation>
    <scope>NUCLEOTIDE SEQUENCE</scope>
</reference>